<reference evidence="3 4" key="1">
    <citation type="submission" date="2016-10" db="EMBL/GenBank/DDBJ databases">
        <authorList>
            <person name="de Groot N.N."/>
        </authorList>
    </citation>
    <scope>NUCLEOTIDE SEQUENCE [LARGE SCALE GENOMIC DNA]</scope>
    <source>
        <strain evidence="3 4">LMG 24775</strain>
    </source>
</reference>
<keyword evidence="2" id="KW-1133">Transmembrane helix</keyword>
<evidence type="ECO:0000313" key="4">
    <source>
        <dbReference type="Proteomes" id="UP000183417"/>
    </source>
</evidence>
<sequence length="455" mass="48650">MNLPAHAPLSAERRTIAQHALTVLAGQLAVMAFGVTDTIVAGRYSEEALAALSVGSAIFVSVYVSLMGIFQALLPLWAEHRGAGQPQVIGRTLRQAMYMLLAACAVGMGVLLFPDALLRWADVPLPLQVQVRAYLSVLAWSLPAALLFRIYSTLNQALGHPLLVTWLQLVSLLIKIPLSIWLAFGGAGLPALGAEGCAWATLIVNYAMVALALSLMRSQRLYAPLALWQRMEPPDWPQLAQFARLGIPAGLAILVEVTSFTLMALFVARQGTLASASHQIAANLAALCYMVPLSLAIATSARVSYWRGAGDEVTARRLVAMGWRLAAMGGLVLACALFLSREGLARIYSGNLEVVAITASLLAWVAAYHVADAIQTFCIFVLRCYRITVAPLVIYCLLLWGGGLAGGYWLAYGTDSVLPAWLHPGTPAPFWAGSACALLVTAVVFSAVVRKATNR</sequence>
<feature type="transmembrane region" description="Helical" evidence="2">
    <location>
        <begin position="196"/>
        <end position="216"/>
    </location>
</feature>
<keyword evidence="2" id="KW-0472">Membrane</keyword>
<dbReference type="RefSeq" id="WP_074921380.1">
    <property type="nucleotide sequence ID" value="NZ_CP141274.1"/>
</dbReference>
<evidence type="ECO:0000256" key="2">
    <source>
        <dbReference type="SAM" id="Phobius"/>
    </source>
</evidence>
<feature type="transmembrane region" description="Helical" evidence="2">
    <location>
        <begin position="48"/>
        <end position="74"/>
    </location>
</feature>
<gene>
    <name evidence="3" type="ORF">SAMN05421547_10565</name>
</gene>
<feature type="transmembrane region" description="Helical" evidence="2">
    <location>
        <begin position="21"/>
        <end position="42"/>
    </location>
</feature>
<feature type="transmembrane region" description="Helical" evidence="2">
    <location>
        <begin position="280"/>
        <end position="301"/>
    </location>
</feature>
<name>A0A1H3K6P1_9BURK</name>
<dbReference type="GO" id="GO:0005886">
    <property type="term" value="C:plasma membrane"/>
    <property type="evidence" value="ECO:0007669"/>
    <property type="project" value="TreeGrafter"/>
</dbReference>
<protein>
    <submittedName>
        <fullName evidence="3">Multidrug resistance protein, MATE family</fullName>
    </submittedName>
</protein>
<proteinExistence type="predicted"/>
<dbReference type="EMBL" id="FNPE01000005">
    <property type="protein sequence ID" value="SDY47887.1"/>
    <property type="molecule type" value="Genomic_DNA"/>
</dbReference>
<dbReference type="AlphaFoldDB" id="A0A1H3K6P1"/>
<keyword evidence="1" id="KW-0813">Transport</keyword>
<feature type="transmembrane region" description="Helical" evidence="2">
    <location>
        <begin position="430"/>
        <end position="449"/>
    </location>
</feature>
<feature type="transmembrane region" description="Helical" evidence="2">
    <location>
        <begin position="163"/>
        <end position="184"/>
    </location>
</feature>
<dbReference type="Pfam" id="PF01554">
    <property type="entry name" value="MatE"/>
    <property type="match status" value="2"/>
</dbReference>
<dbReference type="GO" id="GO:0042910">
    <property type="term" value="F:xenobiotic transmembrane transporter activity"/>
    <property type="evidence" value="ECO:0007669"/>
    <property type="project" value="InterPro"/>
</dbReference>
<feature type="transmembrane region" description="Helical" evidence="2">
    <location>
        <begin position="245"/>
        <end position="268"/>
    </location>
</feature>
<dbReference type="PANTHER" id="PTHR43298">
    <property type="entry name" value="MULTIDRUG RESISTANCE PROTEIN NORM-RELATED"/>
    <property type="match status" value="1"/>
</dbReference>
<feature type="transmembrane region" description="Helical" evidence="2">
    <location>
        <begin position="95"/>
        <end position="113"/>
    </location>
</feature>
<keyword evidence="2" id="KW-0812">Transmembrane</keyword>
<feature type="transmembrane region" description="Helical" evidence="2">
    <location>
        <begin position="361"/>
        <end position="382"/>
    </location>
</feature>
<feature type="transmembrane region" description="Helical" evidence="2">
    <location>
        <begin position="133"/>
        <end position="151"/>
    </location>
</feature>
<dbReference type="InterPro" id="IPR050222">
    <property type="entry name" value="MATE_MdtK"/>
</dbReference>
<dbReference type="NCBIfam" id="TIGR00797">
    <property type="entry name" value="matE"/>
    <property type="match status" value="1"/>
</dbReference>
<dbReference type="GeneID" id="94691118"/>
<dbReference type="GO" id="GO:0015297">
    <property type="term" value="F:antiporter activity"/>
    <property type="evidence" value="ECO:0007669"/>
    <property type="project" value="InterPro"/>
</dbReference>
<organism evidence="3 4">
    <name type="scientific">Delftia lacustris</name>
    <dbReference type="NCBI Taxonomy" id="558537"/>
    <lineage>
        <taxon>Bacteria</taxon>
        <taxon>Pseudomonadati</taxon>
        <taxon>Pseudomonadota</taxon>
        <taxon>Betaproteobacteria</taxon>
        <taxon>Burkholderiales</taxon>
        <taxon>Comamonadaceae</taxon>
        <taxon>Delftia</taxon>
    </lineage>
</organism>
<dbReference type="InterPro" id="IPR002528">
    <property type="entry name" value="MATE_fam"/>
</dbReference>
<evidence type="ECO:0000256" key="1">
    <source>
        <dbReference type="ARBA" id="ARBA00022448"/>
    </source>
</evidence>
<dbReference type="PANTHER" id="PTHR43298:SF2">
    <property type="entry name" value="FMN_FAD EXPORTER YEEO-RELATED"/>
    <property type="match status" value="1"/>
</dbReference>
<feature type="transmembrane region" description="Helical" evidence="2">
    <location>
        <begin position="389"/>
        <end position="410"/>
    </location>
</feature>
<accession>A0A1H3K6P1</accession>
<feature type="transmembrane region" description="Helical" evidence="2">
    <location>
        <begin position="322"/>
        <end position="341"/>
    </location>
</feature>
<dbReference type="Proteomes" id="UP000183417">
    <property type="component" value="Unassembled WGS sequence"/>
</dbReference>
<evidence type="ECO:0000313" key="3">
    <source>
        <dbReference type="EMBL" id="SDY47887.1"/>
    </source>
</evidence>